<dbReference type="OrthoDB" id="4368010at2"/>
<dbReference type="Proteomes" id="UP000267536">
    <property type="component" value="Unassembled WGS sequence"/>
</dbReference>
<reference evidence="1 2" key="1">
    <citation type="submission" date="2018-11" db="EMBL/GenBank/DDBJ databases">
        <title>Draft genome sequence of Gordonia sp. RS15-1S isolated from rice stems.</title>
        <authorList>
            <person name="Muangham S."/>
        </authorList>
    </citation>
    <scope>NUCLEOTIDE SEQUENCE [LARGE SCALE GENOMIC DNA]</scope>
    <source>
        <strain evidence="1 2">RS15-1S</strain>
    </source>
</reference>
<comment type="caution">
    <text evidence="1">The sequence shown here is derived from an EMBL/GenBank/DDBJ whole genome shotgun (WGS) entry which is preliminary data.</text>
</comment>
<evidence type="ECO:0000313" key="2">
    <source>
        <dbReference type="Proteomes" id="UP000267536"/>
    </source>
</evidence>
<protein>
    <submittedName>
        <fullName evidence="1">Uncharacterized protein</fullName>
    </submittedName>
</protein>
<proteinExistence type="predicted"/>
<name>A0A3N4G5D0_9ACTN</name>
<dbReference type="RefSeq" id="WP_123932033.1">
    <property type="nucleotide sequence ID" value="NZ_JBPSDP010000013.1"/>
</dbReference>
<evidence type="ECO:0000313" key="1">
    <source>
        <dbReference type="EMBL" id="RPA58039.1"/>
    </source>
</evidence>
<dbReference type="EMBL" id="RKMH01000013">
    <property type="protein sequence ID" value="RPA58039.1"/>
    <property type="molecule type" value="Genomic_DNA"/>
</dbReference>
<accession>A0A3N4G5D0</accession>
<gene>
    <name evidence="1" type="ORF">EF294_16670</name>
</gene>
<keyword evidence="2" id="KW-1185">Reference proteome</keyword>
<sequence>MTAYDPFEIVRLIENARRPGDVFTGTPTDPAALRAARRRHRTLLAAVHPDRATILGLSPEVARDAALTLNALYCAWCETVTATPGTDDATVFVTGAATHVLQERLWVTDQMSAYRTDDPDIRVEIGRIAGVANVVALPTVAAHLTGHGMRAFAPNVVDTAVTDGHPWVAYRVPAGMVCLDEVHASYPAGLDGRDWAWMARRIVMTLAAAGRPHGNLGVHSVLIHPDEHGVVLTGWTGPDTAGDGSLLARDGSAVARLFGVMLGDRCPRQRAFASAAETLDPDTWLHEYDLLLSALYGPRRFRPFTLPRPQPMTA</sequence>
<dbReference type="AlphaFoldDB" id="A0A3N4G5D0"/>
<organism evidence="1 2">
    <name type="scientific">Gordonia oryzae</name>
    <dbReference type="NCBI Taxonomy" id="2487349"/>
    <lineage>
        <taxon>Bacteria</taxon>
        <taxon>Bacillati</taxon>
        <taxon>Actinomycetota</taxon>
        <taxon>Actinomycetes</taxon>
        <taxon>Mycobacteriales</taxon>
        <taxon>Gordoniaceae</taxon>
        <taxon>Gordonia</taxon>
    </lineage>
</organism>